<dbReference type="Pfam" id="PF00702">
    <property type="entry name" value="Hydrolase"/>
    <property type="match status" value="1"/>
</dbReference>
<organism evidence="1 2">
    <name type="scientific">Cryobacterium psychrotolerans</name>
    <dbReference type="NCBI Taxonomy" id="386301"/>
    <lineage>
        <taxon>Bacteria</taxon>
        <taxon>Bacillati</taxon>
        <taxon>Actinomycetota</taxon>
        <taxon>Actinomycetes</taxon>
        <taxon>Micrococcales</taxon>
        <taxon>Microbacteriaceae</taxon>
        <taxon>Cryobacterium</taxon>
    </lineage>
</organism>
<dbReference type="SUPFAM" id="SSF56784">
    <property type="entry name" value="HAD-like"/>
    <property type="match status" value="1"/>
</dbReference>
<sequence length="249" mass="26656">MNLIPVIPHIPAAVLWDMDGTLVDTEPYWMVAETELVASFGGEWTHADCMLIIGSGLWASAAILQDRGVDMDADAIVHWLTDRVQAQLTEHGVPWRPGARELLADLKDAGIPMALVTMSVERMARQVADLIDFAAFDTIIAGDMVTHGKPHPEAYLAAAAYLGVNPEHCVAVEDSIPGVTAAVAAGAVVIGVPHQIDLPESVHYTLWPSLAGRTVAGLTELFGERRRAFDRIHIPVQTGTTTNEGAATA</sequence>
<proteinExistence type="predicted"/>
<dbReference type="InterPro" id="IPR023198">
    <property type="entry name" value="PGP-like_dom2"/>
</dbReference>
<keyword evidence="2" id="KW-1185">Reference proteome</keyword>
<reference evidence="1 2" key="1">
    <citation type="submission" date="2016-10" db="EMBL/GenBank/DDBJ databases">
        <authorList>
            <person name="de Groot N.N."/>
        </authorList>
    </citation>
    <scope>NUCLEOTIDE SEQUENCE [LARGE SCALE GENOMIC DNA]</scope>
    <source>
        <strain evidence="1 2">CGMCC 1.5382</strain>
    </source>
</reference>
<dbReference type="Gene3D" id="3.40.50.1000">
    <property type="entry name" value="HAD superfamily/HAD-like"/>
    <property type="match status" value="1"/>
</dbReference>
<evidence type="ECO:0000313" key="2">
    <source>
        <dbReference type="Proteomes" id="UP000198701"/>
    </source>
</evidence>
<dbReference type="PANTHER" id="PTHR18901:SF38">
    <property type="entry name" value="PSEUDOURIDINE-5'-PHOSPHATASE"/>
    <property type="match status" value="1"/>
</dbReference>
<evidence type="ECO:0000313" key="1">
    <source>
        <dbReference type="EMBL" id="SDK14893.1"/>
    </source>
</evidence>
<name>A0A1G8ZIS3_9MICO</name>
<dbReference type="CDD" id="cd07505">
    <property type="entry name" value="HAD_BPGM-like"/>
    <property type="match status" value="1"/>
</dbReference>
<dbReference type="PANTHER" id="PTHR18901">
    <property type="entry name" value="2-DEOXYGLUCOSE-6-PHOSPHATE PHOSPHATASE 2"/>
    <property type="match status" value="1"/>
</dbReference>
<accession>A0A1G8ZIS3</accession>
<dbReference type="PRINTS" id="PR00413">
    <property type="entry name" value="HADHALOGNASE"/>
</dbReference>
<dbReference type="SFLD" id="SFLDG01129">
    <property type="entry name" value="C1.5:_HAD__Beta-PGM__Phosphata"/>
    <property type="match status" value="1"/>
</dbReference>
<dbReference type="EMBL" id="FNFU01000003">
    <property type="protein sequence ID" value="SDK14893.1"/>
    <property type="molecule type" value="Genomic_DNA"/>
</dbReference>
<dbReference type="SFLD" id="SFLDS00003">
    <property type="entry name" value="Haloacid_Dehalogenase"/>
    <property type="match status" value="1"/>
</dbReference>
<gene>
    <name evidence="1" type="ORF">SAMN05216282_103112</name>
</gene>
<dbReference type="InterPro" id="IPR036412">
    <property type="entry name" value="HAD-like_sf"/>
</dbReference>
<dbReference type="InterPro" id="IPR023214">
    <property type="entry name" value="HAD_sf"/>
</dbReference>
<dbReference type="InterPro" id="IPR006439">
    <property type="entry name" value="HAD-SF_hydro_IA"/>
</dbReference>
<dbReference type="STRING" id="386301.SAMN05216282_103112"/>
<dbReference type="AlphaFoldDB" id="A0A1G8ZIS3"/>
<dbReference type="NCBIfam" id="TIGR01509">
    <property type="entry name" value="HAD-SF-IA-v3"/>
    <property type="match status" value="1"/>
</dbReference>
<dbReference type="Gene3D" id="1.10.150.240">
    <property type="entry name" value="Putative phosphatase, domain 2"/>
    <property type="match status" value="1"/>
</dbReference>
<dbReference type="Proteomes" id="UP000198701">
    <property type="component" value="Unassembled WGS sequence"/>
</dbReference>
<protein>
    <submittedName>
        <fullName evidence="1">Haloacid dehalogenase superfamily, subfamily IA, variant 3 with third motif having DD or ED</fullName>
    </submittedName>
</protein>